<comment type="caution">
    <text evidence="1">The sequence shown here is derived from an EMBL/GenBank/DDBJ whole genome shotgun (WGS) entry which is preliminary data.</text>
</comment>
<reference evidence="1 2" key="1">
    <citation type="journal article" date="2019" name="Sci. Rep.">
        <title>Orb-weaving spider Araneus ventricosus genome elucidates the spidroin gene catalogue.</title>
        <authorList>
            <person name="Kono N."/>
            <person name="Nakamura H."/>
            <person name="Ohtoshi R."/>
            <person name="Moran D.A.P."/>
            <person name="Shinohara A."/>
            <person name="Yoshida Y."/>
            <person name="Fujiwara M."/>
            <person name="Mori M."/>
            <person name="Tomita M."/>
            <person name="Arakawa K."/>
        </authorList>
    </citation>
    <scope>NUCLEOTIDE SEQUENCE [LARGE SCALE GENOMIC DNA]</scope>
</reference>
<dbReference type="EMBL" id="BGPR01000005">
    <property type="protein sequence ID" value="GBL74246.1"/>
    <property type="molecule type" value="Genomic_DNA"/>
</dbReference>
<organism evidence="1 2">
    <name type="scientific">Araneus ventricosus</name>
    <name type="common">Orbweaver spider</name>
    <name type="synonym">Epeira ventricosa</name>
    <dbReference type="NCBI Taxonomy" id="182803"/>
    <lineage>
        <taxon>Eukaryota</taxon>
        <taxon>Metazoa</taxon>
        <taxon>Ecdysozoa</taxon>
        <taxon>Arthropoda</taxon>
        <taxon>Chelicerata</taxon>
        <taxon>Arachnida</taxon>
        <taxon>Araneae</taxon>
        <taxon>Araneomorphae</taxon>
        <taxon>Entelegynae</taxon>
        <taxon>Araneoidea</taxon>
        <taxon>Araneidae</taxon>
        <taxon>Araneus</taxon>
    </lineage>
</organism>
<dbReference type="Proteomes" id="UP000499080">
    <property type="component" value="Unassembled WGS sequence"/>
</dbReference>
<name>A0A4Y2A4S5_ARAVE</name>
<evidence type="ECO:0000313" key="2">
    <source>
        <dbReference type="Proteomes" id="UP000499080"/>
    </source>
</evidence>
<dbReference type="AlphaFoldDB" id="A0A4Y2A4S5"/>
<protein>
    <submittedName>
        <fullName evidence="1">Uncharacterized protein</fullName>
    </submittedName>
</protein>
<sequence length="118" mass="13744">MQNNSKARCTRVKNTFYLVRVPFFLARLASNFEVTRGLLGIDFEVITVIGCHRRHRTWQPMCESVDVGHDHGYLCKDKLRITRFRVYYISREDGPSVEQSLAMTISRSYNKDSATRLP</sequence>
<gene>
    <name evidence="1" type="ORF">AVEN_235249_1</name>
</gene>
<keyword evidence="2" id="KW-1185">Reference proteome</keyword>
<evidence type="ECO:0000313" key="1">
    <source>
        <dbReference type="EMBL" id="GBL74246.1"/>
    </source>
</evidence>
<proteinExistence type="predicted"/>
<accession>A0A4Y2A4S5</accession>